<feature type="compositionally biased region" description="Basic and acidic residues" evidence="1">
    <location>
        <begin position="94"/>
        <end position="106"/>
    </location>
</feature>
<dbReference type="OrthoDB" id="4955540at2759"/>
<feature type="region of interest" description="Disordered" evidence="1">
    <location>
        <begin position="94"/>
        <end position="115"/>
    </location>
</feature>
<comment type="caution">
    <text evidence="2">The sequence shown here is derived from an EMBL/GenBank/DDBJ whole genome shotgun (WGS) entry which is preliminary data.</text>
</comment>
<evidence type="ECO:0000256" key="1">
    <source>
        <dbReference type="SAM" id="MobiDB-lite"/>
    </source>
</evidence>
<reference evidence="2 3" key="1">
    <citation type="submission" date="2019-08" db="EMBL/GenBank/DDBJ databases">
        <title>The genome sequence of a newly discovered highly antifungal drug resistant Aspergillus species, Aspergillus tanneri NIH 1004.</title>
        <authorList>
            <person name="Mounaud S."/>
            <person name="Singh I."/>
            <person name="Joardar V."/>
            <person name="Pakala S."/>
            <person name="Pakala S."/>
            <person name="Venepally P."/>
            <person name="Chung J.K."/>
            <person name="Losada L."/>
            <person name="Nierman W.C."/>
        </authorList>
    </citation>
    <scope>NUCLEOTIDE SEQUENCE [LARGE SCALE GENOMIC DNA]</scope>
    <source>
        <strain evidence="2 3">NIH1004</strain>
    </source>
</reference>
<name>A0A5M9MZU5_9EURO</name>
<evidence type="ECO:0000313" key="3">
    <source>
        <dbReference type="Proteomes" id="UP000324241"/>
    </source>
</evidence>
<dbReference type="Proteomes" id="UP000324241">
    <property type="component" value="Unassembled WGS sequence"/>
</dbReference>
<dbReference type="VEuPathDB" id="FungiDB:EYZ11_003370"/>
<sequence>MLTVSEGFELTSPDRKKALVALAYATARDQMLALKAILICSDVRDTTTIEGKHAKDPKGWHGTFAFKTDNQVEREFHVATHGYTSGKENFVLKEATHTPEQQDKTPRGGRRSGKVVWPAEDLLEEYVDSPSLTRTYPNRNNS</sequence>
<evidence type="ECO:0000313" key="2">
    <source>
        <dbReference type="EMBL" id="KAA8650423.1"/>
    </source>
</evidence>
<organism evidence="2 3">
    <name type="scientific">Aspergillus tanneri</name>
    <dbReference type="NCBI Taxonomy" id="1220188"/>
    <lineage>
        <taxon>Eukaryota</taxon>
        <taxon>Fungi</taxon>
        <taxon>Dikarya</taxon>
        <taxon>Ascomycota</taxon>
        <taxon>Pezizomycotina</taxon>
        <taxon>Eurotiomycetes</taxon>
        <taxon>Eurotiomycetidae</taxon>
        <taxon>Eurotiales</taxon>
        <taxon>Aspergillaceae</taxon>
        <taxon>Aspergillus</taxon>
        <taxon>Aspergillus subgen. Circumdati</taxon>
    </lineage>
</organism>
<dbReference type="GeneID" id="54325811"/>
<accession>A0A5M9MZU5</accession>
<proteinExistence type="predicted"/>
<dbReference type="RefSeq" id="XP_033429784.1">
    <property type="nucleotide sequence ID" value="XM_033567789.1"/>
</dbReference>
<dbReference type="EMBL" id="QUQM01000001">
    <property type="protein sequence ID" value="KAA8650423.1"/>
    <property type="molecule type" value="Genomic_DNA"/>
</dbReference>
<protein>
    <submittedName>
        <fullName evidence="2">Uncharacterized protein</fullName>
    </submittedName>
</protein>
<dbReference type="AlphaFoldDB" id="A0A5M9MZU5"/>
<gene>
    <name evidence="2" type="ORF">ATNIH1004_003109</name>
</gene>